<dbReference type="Proteomes" id="UP001362999">
    <property type="component" value="Unassembled WGS sequence"/>
</dbReference>
<evidence type="ECO:0000313" key="2">
    <source>
        <dbReference type="EMBL" id="KAK7059959.1"/>
    </source>
</evidence>
<feature type="region of interest" description="Disordered" evidence="1">
    <location>
        <begin position="403"/>
        <end position="473"/>
    </location>
</feature>
<keyword evidence="3" id="KW-1185">Reference proteome</keyword>
<sequence>MRGLLGLLAIPAPPPRSIPPPISNPISTPASFASVRATSASTSASVLPTPSRISRRAAIPACLKTVELSCLNLAANCIDTVDAETFNNLWGIKSCVAAATCYGVGDLISSVECQTGFVRYLFLFVIQLEQSADHNQRSTGVSGLCIGQAIDCFLPLSTNVCSQIYAGIVGDCAWNAGGCPITQQNYIDFYYGELSAINSANYPSSNSVVISFWNAITTWAATGNSVPYLNFNDWLHFSSFPSTTTTTDPPSPTYTQIEWSADPNPIPSSGAVSETFANSETNVIIAIPSTTTVIIFASARITLAPGGTPVNGPLPSDVSMPGAITPTWNPNIVPPVSVPSVTFTVPPSFTTVVAVPTSSDSPPQNITGPPGDKNSNGDDWWLLLFGGLIGGLLPKDVGIPGGVTPSAAPPAGWTGSWTDPSPTSTSTSTSTSSKTASASSSSAAPTCLTPSSGYHLSDDSENEDWDGQGTDPDRRRSALIARAGRTMKFSSCGLSVTNPQSVDLKAAYYYSIGLNNVFGSGIVLSGTKVGGRPNGNGAGDVNQIGHVGQFLLWLIRKYPQLNCNWFANNVWDPTGWDGVTSWAQLLLGDIDDVRNMVWVDKPMNQAKSNIVNNNRAAVNNPPQKDNIDKIMDLVSTDPLQDVEYFLRNLAALGTYFRDTAGVFQYTALRVQHRLSQITPQSPDVNLPVEFNSWLRQLLATYPTGCTSRGDNSLAYYRRRVQLVATQTNTAIPPCLSVYHMGVTPQNFNWQDLAPPAFTFPSCNFPGTEGEVQSGVFQDGTPVLSSGFRILGANDTQHYGLGTGSNFVANHFIAADISTQFPGCEWSIGTGTLPVGQPKFENAFISMQCNGNTGGVTVPFSFVVKDQPLHCSIIYSPAQPNMGALLYYICAVAAATASACANNQILPGLTFGSYILTGATGFIPT</sequence>
<proteinExistence type="predicted"/>
<feature type="compositionally biased region" description="Low complexity" evidence="1">
    <location>
        <begin position="414"/>
        <end position="452"/>
    </location>
</feature>
<name>A0AAW0E446_9AGAR</name>
<reference evidence="2 3" key="1">
    <citation type="journal article" date="2024" name="J Genomics">
        <title>Draft genome sequencing and assembly of Favolaschia claudopus CIRM-BRFM 2984 isolated from oak limbs.</title>
        <authorList>
            <person name="Navarro D."/>
            <person name="Drula E."/>
            <person name="Chaduli D."/>
            <person name="Cazenave R."/>
            <person name="Ahrendt S."/>
            <person name="Wang J."/>
            <person name="Lipzen A."/>
            <person name="Daum C."/>
            <person name="Barry K."/>
            <person name="Grigoriev I.V."/>
            <person name="Favel A."/>
            <person name="Rosso M.N."/>
            <person name="Martin F."/>
        </authorList>
    </citation>
    <scope>NUCLEOTIDE SEQUENCE [LARGE SCALE GENOMIC DNA]</scope>
    <source>
        <strain evidence="2 3">CIRM-BRFM 2984</strain>
    </source>
</reference>
<accession>A0AAW0E446</accession>
<feature type="region of interest" description="Disordered" evidence="1">
    <location>
        <begin position="354"/>
        <end position="374"/>
    </location>
</feature>
<dbReference type="EMBL" id="JAWWNJ010000003">
    <property type="protein sequence ID" value="KAK7059959.1"/>
    <property type="molecule type" value="Genomic_DNA"/>
</dbReference>
<dbReference type="AlphaFoldDB" id="A0AAW0E446"/>
<protein>
    <submittedName>
        <fullName evidence="2">Chitin synthase</fullName>
    </submittedName>
</protein>
<organism evidence="2 3">
    <name type="scientific">Favolaschia claudopus</name>
    <dbReference type="NCBI Taxonomy" id="2862362"/>
    <lineage>
        <taxon>Eukaryota</taxon>
        <taxon>Fungi</taxon>
        <taxon>Dikarya</taxon>
        <taxon>Basidiomycota</taxon>
        <taxon>Agaricomycotina</taxon>
        <taxon>Agaricomycetes</taxon>
        <taxon>Agaricomycetidae</taxon>
        <taxon>Agaricales</taxon>
        <taxon>Marasmiineae</taxon>
        <taxon>Mycenaceae</taxon>
        <taxon>Favolaschia</taxon>
    </lineage>
</organism>
<evidence type="ECO:0000313" key="3">
    <source>
        <dbReference type="Proteomes" id="UP001362999"/>
    </source>
</evidence>
<evidence type="ECO:0000256" key="1">
    <source>
        <dbReference type="SAM" id="MobiDB-lite"/>
    </source>
</evidence>
<gene>
    <name evidence="2" type="ORF">R3P38DRAFT_3524115</name>
</gene>
<comment type="caution">
    <text evidence="2">The sequence shown here is derived from an EMBL/GenBank/DDBJ whole genome shotgun (WGS) entry which is preliminary data.</text>
</comment>